<keyword evidence="2" id="KW-0963">Cytoplasm</keyword>
<reference evidence="6 7" key="1">
    <citation type="submission" date="2016-07" db="EMBL/GenBank/DDBJ databases">
        <title>Multiple horizontal gene transfer events from other fungi enriched the ability of initially mycotrophic Trichoderma (Ascomycota) to feed on dead plant biomass.</title>
        <authorList>
            <consortium name="DOE Joint Genome Institute"/>
            <person name="Aerts A."/>
            <person name="Atanasova L."/>
            <person name="Chenthamara K."/>
            <person name="Zhang J."/>
            <person name="Grujic M."/>
            <person name="Henrissat B."/>
            <person name="Kuo A."/>
            <person name="Salamov A."/>
            <person name="Lipzen A."/>
            <person name="Labutti K."/>
            <person name="Barry K."/>
            <person name="Miao Y."/>
            <person name="Rahimi M.J."/>
            <person name="Shen Q."/>
            <person name="Grigoriev I.V."/>
            <person name="Kubicek C.P."/>
            <person name="Druzhinina I.S."/>
        </authorList>
    </citation>
    <scope>NUCLEOTIDE SEQUENCE [LARGE SCALE GENOMIC DNA]</scope>
    <source>
        <strain evidence="6 7">ATCC 18648</strain>
    </source>
</reference>
<feature type="compositionally biased region" description="Gly residues" evidence="4">
    <location>
        <begin position="14"/>
        <end position="27"/>
    </location>
</feature>
<feature type="compositionally biased region" description="Low complexity" evidence="4">
    <location>
        <begin position="1"/>
        <end position="13"/>
    </location>
</feature>
<dbReference type="GO" id="GO:0005737">
    <property type="term" value="C:cytoplasm"/>
    <property type="evidence" value="ECO:0007669"/>
    <property type="project" value="UniProtKB-SubCell"/>
</dbReference>
<dbReference type="GO" id="GO:0043130">
    <property type="term" value="F:ubiquitin binding"/>
    <property type="evidence" value="ECO:0007669"/>
    <property type="project" value="InterPro"/>
</dbReference>
<evidence type="ECO:0000256" key="3">
    <source>
        <dbReference type="ARBA" id="ARBA00022553"/>
    </source>
</evidence>
<keyword evidence="7" id="KW-1185">Reference proteome</keyword>
<feature type="compositionally biased region" description="Basic and acidic residues" evidence="4">
    <location>
        <begin position="32"/>
        <end position="43"/>
    </location>
</feature>
<dbReference type="Pfam" id="PF02845">
    <property type="entry name" value="CUE"/>
    <property type="match status" value="1"/>
</dbReference>
<feature type="compositionally biased region" description="Low complexity" evidence="4">
    <location>
        <begin position="124"/>
        <end position="140"/>
    </location>
</feature>
<dbReference type="STRING" id="983965.A0A2T4C3P5"/>
<proteinExistence type="predicted"/>
<dbReference type="InterPro" id="IPR003892">
    <property type="entry name" value="CUE"/>
</dbReference>
<evidence type="ECO:0000313" key="6">
    <source>
        <dbReference type="EMBL" id="PTB76186.1"/>
    </source>
</evidence>
<dbReference type="Proteomes" id="UP000240760">
    <property type="component" value="Unassembled WGS sequence"/>
</dbReference>
<evidence type="ECO:0000313" key="7">
    <source>
        <dbReference type="Proteomes" id="UP000240760"/>
    </source>
</evidence>
<evidence type="ECO:0000256" key="4">
    <source>
        <dbReference type="SAM" id="MobiDB-lite"/>
    </source>
</evidence>
<dbReference type="SUPFAM" id="SSF46934">
    <property type="entry name" value="UBA-like"/>
    <property type="match status" value="1"/>
</dbReference>
<feature type="domain" description="CUE" evidence="5">
    <location>
        <begin position="68"/>
        <end position="91"/>
    </location>
</feature>
<sequence length="140" mass="14728">MSEVISRPSASRGRGSGRGGRGGFAGRGGRRANGDQTDHKTADDNLGAFEDEGEFAELRKQYGDKTGVIREMFPDWSEADVLYALKETNGDATEAATRIADGTISQWGEVSKTKKTARTKAKDASSAPAVADSSAAARTA</sequence>
<keyword evidence="3" id="KW-0597">Phosphoprotein</keyword>
<evidence type="ECO:0000256" key="1">
    <source>
        <dbReference type="ARBA" id="ARBA00004496"/>
    </source>
</evidence>
<dbReference type="InterPro" id="IPR051833">
    <property type="entry name" value="TC-DDR_regulator"/>
</dbReference>
<dbReference type="PANTHER" id="PTHR16308">
    <property type="entry name" value="UBIQUITIN ASSOCIATED PROTEIN 2-LIKE/LINGERER"/>
    <property type="match status" value="1"/>
</dbReference>
<feature type="region of interest" description="Disordered" evidence="4">
    <location>
        <begin position="1"/>
        <end position="50"/>
    </location>
</feature>
<dbReference type="AlphaFoldDB" id="A0A2T4C3P5"/>
<organism evidence="6 7">
    <name type="scientific">Trichoderma longibrachiatum ATCC 18648</name>
    <dbReference type="NCBI Taxonomy" id="983965"/>
    <lineage>
        <taxon>Eukaryota</taxon>
        <taxon>Fungi</taxon>
        <taxon>Dikarya</taxon>
        <taxon>Ascomycota</taxon>
        <taxon>Pezizomycotina</taxon>
        <taxon>Sordariomycetes</taxon>
        <taxon>Hypocreomycetidae</taxon>
        <taxon>Hypocreales</taxon>
        <taxon>Hypocreaceae</taxon>
        <taxon>Trichoderma</taxon>
    </lineage>
</organism>
<comment type="subcellular location">
    <subcellularLocation>
        <location evidence="1">Cytoplasm</location>
    </subcellularLocation>
</comment>
<dbReference type="PANTHER" id="PTHR16308:SF13">
    <property type="entry name" value="PROTEIN LINGERER"/>
    <property type="match status" value="1"/>
</dbReference>
<gene>
    <name evidence="6" type="ORF">M440DRAFT_1422307</name>
</gene>
<dbReference type="InterPro" id="IPR009060">
    <property type="entry name" value="UBA-like_sf"/>
</dbReference>
<dbReference type="OrthoDB" id="5396806at2759"/>
<feature type="non-terminal residue" evidence="6">
    <location>
        <position position="140"/>
    </location>
</feature>
<dbReference type="GO" id="GO:0005634">
    <property type="term" value="C:nucleus"/>
    <property type="evidence" value="ECO:0007669"/>
    <property type="project" value="TreeGrafter"/>
</dbReference>
<dbReference type="EMBL" id="KZ679132">
    <property type="protein sequence ID" value="PTB76186.1"/>
    <property type="molecule type" value="Genomic_DNA"/>
</dbReference>
<evidence type="ECO:0000259" key="5">
    <source>
        <dbReference type="Pfam" id="PF02845"/>
    </source>
</evidence>
<evidence type="ECO:0000256" key="2">
    <source>
        <dbReference type="ARBA" id="ARBA00022490"/>
    </source>
</evidence>
<protein>
    <recommendedName>
        <fullName evidence="5">CUE domain-containing protein</fullName>
    </recommendedName>
</protein>
<feature type="region of interest" description="Disordered" evidence="4">
    <location>
        <begin position="109"/>
        <end position="140"/>
    </location>
</feature>
<name>A0A2T4C3P5_TRILO</name>
<accession>A0A2T4C3P5</accession>